<feature type="compositionally biased region" description="Low complexity" evidence="1">
    <location>
        <begin position="511"/>
        <end position="522"/>
    </location>
</feature>
<reference evidence="2 3" key="1">
    <citation type="submission" date="2018-04" db="EMBL/GenBank/DDBJ databases">
        <authorList>
            <person name="Zhang X."/>
            <person name="Yuan J."/>
            <person name="Li F."/>
            <person name="Xiang J."/>
        </authorList>
    </citation>
    <scope>NUCLEOTIDE SEQUENCE [LARGE SCALE GENOMIC DNA]</scope>
    <source>
        <tissue evidence="2">Muscle</tissue>
    </source>
</reference>
<protein>
    <submittedName>
        <fullName evidence="2">Uncharacterized protein</fullName>
    </submittedName>
</protein>
<organism evidence="2 3">
    <name type="scientific">Penaeus vannamei</name>
    <name type="common">Whiteleg shrimp</name>
    <name type="synonym">Litopenaeus vannamei</name>
    <dbReference type="NCBI Taxonomy" id="6689"/>
    <lineage>
        <taxon>Eukaryota</taxon>
        <taxon>Metazoa</taxon>
        <taxon>Ecdysozoa</taxon>
        <taxon>Arthropoda</taxon>
        <taxon>Crustacea</taxon>
        <taxon>Multicrustacea</taxon>
        <taxon>Malacostraca</taxon>
        <taxon>Eumalacostraca</taxon>
        <taxon>Eucarida</taxon>
        <taxon>Decapoda</taxon>
        <taxon>Dendrobranchiata</taxon>
        <taxon>Penaeoidea</taxon>
        <taxon>Penaeidae</taxon>
        <taxon>Penaeus</taxon>
    </lineage>
</organism>
<feature type="compositionally biased region" description="Pro residues" evidence="1">
    <location>
        <begin position="446"/>
        <end position="479"/>
    </location>
</feature>
<feature type="region of interest" description="Disordered" evidence="1">
    <location>
        <begin position="420"/>
        <end position="522"/>
    </location>
</feature>
<dbReference type="Proteomes" id="UP000283509">
    <property type="component" value="Unassembled WGS sequence"/>
</dbReference>
<feature type="compositionally biased region" description="Polar residues" evidence="1">
    <location>
        <begin position="666"/>
        <end position="692"/>
    </location>
</feature>
<feature type="compositionally biased region" description="Polar residues" evidence="1">
    <location>
        <begin position="629"/>
        <end position="644"/>
    </location>
</feature>
<feature type="compositionally biased region" description="Low complexity" evidence="1">
    <location>
        <begin position="421"/>
        <end position="445"/>
    </location>
</feature>
<feature type="region of interest" description="Disordered" evidence="1">
    <location>
        <begin position="552"/>
        <end position="774"/>
    </location>
</feature>
<reference evidence="2 3" key="2">
    <citation type="submission" date="2019-01" db="EMBL/GenBank/DDBJ databases">
        <title>The decoding of complex shrimp genome reveals the adaptation for benthos swimmer, frequently molting mechanism and breeding impact on genome.</title>
        <authorList>
            <person name="Sun Y."/>
            <person name="Gao Y."/>
            <person name="Yu Y."/>
        </authorList>
    </citation>
    <scope>NUCLEOTIDE SEQUENCE [LARGE SCALE GENOMIC DNA]</scope>
    <source>
        <tissue evidence="2">Muscle</tissue>
    </source>
</reference>
<evidence type="ECO:0000313" key="2">
    <source>
        <dbReference type="EMBL" id="ROT77797.1"/>
    </source>
</evidence>
<accession>A0A3R7P7P1</accession>
<evidence type="ECO:0000256" key="1">
    <source>
        <dbReference type="SAM" id="MobiDB-lite"/>
    </source>
</evidence>
<gene>
    <name evidence="2" type="ORF">C7M84_003509</name>
</gene>
<comment type="caution">
    <text evidence="2">The sequence shown here is derived from an EMBL/GenBank/DDBJ whole genome shotgun (WGS) entry which is preliminary data.</text>
</comment>
<sequence length="774" mass="83420">MCSLSLSSLSLVHLSSSPFSLLPSPLSLSLSPPLFLSLSSYSRRPPLSCSLNAALTLPLALIRQSISPLSPASHRLPKFSQRASPLHHHSSHLFPLPSSLSHSSPVKVVSSHPPRSWSPPLPCLRPRTPHLTTLRRLQSPRHLLRPLPHRPSPGPVPPSIPLTSHPFTLTAGVVEGITPINRPLFSSCSYHPLSPSPSSSPSPLSSSDSRLFSALPSLAPTAKYSSSLSYCALPHSRSPSVFFSSPLSLSSHILRKSSTLSPPHITLPVIIHFFYKILKPCRPRFLPRGFPLLFHFGLPIHPRLCDLVHNAWCPVASLLTRRLYLLSPSPIACPLLPRIIDFISLPSSPSPRPFRSFLSSHSPSYPSPSPSHLLSLSLTSLPLSTPSTLSAPPNPNTAPHHSLPITSLLRAVDLLTSVKTPSHLPSPSDPSLPLLFHHPPSSLSLPPSPSPSSSPSSLPPIIPLPPPSLSLTPPSPLLPPSLSLSSPPSPSLPPSLSLSLPLPPSLPSPSPSLLSPSPSSLSLSLSPRVFPLRSYRQLEIPRPIELYLSAQGIPPIDDSLPEPKEAANPNPLSTQPNGNPTPNRTLSRHVLGEAQGIRANRNSPRRPEKNSRQSNSSHRPKEIPPLVTRTPSRPRNPANRTLSRPRNPAKECRRQSNSLPPKESRQSNSLPPRISRQSKLSPAQESRQSARTLSPPAQGIPPIELSLRPRNPANRTLFPPKESRPNSLTAQGIPPISLPAQGIPVRTLSRPRNPGALFISHRSHGAHASGDKSS</sequence>
<evidence type="ECO:0000313" key="3">
    <source>
        <dbReference type="Proteomes" id="UP000283509"/>
    </source>
</evidence>
<dbReference type="EMBL" id="QCYY01001475">
    <property type="protein sequence ID" value="ROT77797.1"/>
    <property type="molecule type" value="Genomic_DNA"/>
</dbReference>
<dbReference type="AlphaFoldDB" id="A0A3R7P7P1"/>
<proteinExistence type="predicted"/>
<feature type="compositionally biased region" description="Pro residues" evidence="1">
    <location>
        <begin position="501"/>
        <end position="510"/>
    </location>
</feature>
<feature type="compositionally biased region" description="Polar residues" evidence="1">
    <location>
        <begin position="570"/>
        <end position="585"/>
    </location>
</feature>
<name>A0A3R7P7P1_PENVA</name>
<keyword evidence="3" id="KW-1185">Reference proteome</keyword>